<dbReference type="AlphaFoldDB" id="A0A822ZKK1"/>
<keyword evidence="4" id="KW-1185">Reference proteome</keyword>
<dbReference type="PANTHER" id="PTHR11480:SF87">
    <property type="entry name" value="PROSAPOSIN-LIKE"/>
    <property type="match status" value="1"/>
</dbReference>
<dbReference type="InterPro" id="IPR008139">
    <property type="entry name" value="SaposinB_dom"/>
</dbReference>
<evidence type="ECO:0000313" key="3">
    <source>
        <dbReference type="EMBL" id="DAD43965.1"/>
    </source>
</evidence>
<evidence type="ECO:0000313" key="4">
    <source>
        <dbReference type="Proteomes" id="UP000607653"/>
    </source>
</evidence>
<feature type="domain" description="Saposin B-type" evidence="2">
    <location>
        <begin position="67"/>
        <end position="148"/>
    </location>
</feature>
<protein>
    <recommendedName>
        <fullName evidence="2">Saposin B-type domain-containing protein</fullName>
    </recommendedName>
</protein>
<dbReference type="PROSITE" id="PS50015">
    <property type="entry name" value="SAP_B"/>
    <property type="match status" value="1"/>
</dbReference>
<dbReference type="EMBL" id="DUZY01000006">
    <property type="protein sequence ID" value="DAD43965.1"/>
    <property type="molecule type" value="Genomic_DNA"/>
</dbReference>
<proteinExistence type="predicted"/>
<comment type="caution">
    <text evidence="3">The sequence shown here is derived from an EMBL/GenBank/DDBJ whole genome shotgun (WGS) entry which is preliminary data.</text>
</comment>
<keyword evidence="1" id="KW-1015">Disulfide bond</keyword>
<dbReference type="SMART" id="SM00741">
    <property type="entry name" value="SapB"/>
    <property type="match status" value="1"/>
</dbReference>
<reference evidence="3 4" key="1">
    <citation type="journal article" date="2020" name="Mol. Biol. Evol.">
        <title>Distinct Expression and Methylation Patterns for Genes with Different Fates following a Single Whole-Genome Duplication in Flowering Plants.</title>
        <authorList>
            <person name="Shi T."/>
            <person name="Rahmani R.S."/>
            <person name="Gugger P.F."/>
            <person name="Wang M."/>
            <person name="Li H."/>
            <person name="Zhang Y."/>
            <person name="Li Z."/>
            <person name="Wang Q."/>
            <person name="Van de Peer Y."/>
            <person name="Marchal K."/>
            <person name="Chen J."/>
        </authorList>
    </citation>
    <scope>NUCLEOTIDE SEQUENCE [LARGE SCALE GENOMIC DNA]</scope>
    <source>
        <tissue evidence="3">Leaf</tissue>
    </source>
</reference>
<dbReference type="InterPro" id="IPR051428">
    <property type="entry name" value="Sphingo_Act-Surfact_Prot"/>
</dbReference>
<evidence type="ECO:0000256" key="1">
    <source>
        <dbReference type="ARBA" id="ARBA00023157"/>
    </source>
</evidence>
<dbReference type="Proteomes" id="UP000607653">
    <property type="component" value="Unassembled WGS sequence"/>
</dbReference>
<sequence length="200" mass="22125">MHIGIYTCFLFCNGVHIFCNLTELTLTSMGLWPSSYAGISIKGGVTSTFRGSEVSASRVLPSTELSSDLICFSCLEASRMVEKVLNDPELPDKISMLRNEVCHVLPTDLRVKCDEILEMYTNQAIVFLQVYFSEENLCNSTGLCPSDSDILKVASLGKGQQLPEVEPMHDLTSKLVKRLSMSHESTDKVTIILTIAFFGE</sequence>
<gene>
    <name evidence="3" type="ORF">HUJ06_002195</name>
</gene>
<evidence type="ECO:0000259" key="2">
    <source>
        <dbReference type="PROSITE" id="PS50015"/>
    </source>
</evidence>
<dbReference type="SUPFAM" id="SSF47862">
    <property type="entry name" value="Saposin"/>
    <property type="match status" value="1"/>
</dbReference>
<dbReference type="InterPro" id="IPR011001">
    <property type="entry name" value="Saposin-like"/>
</dbReference>
<name>A0A822ZKK1_NELNU</name>
<accession>A0A822ZKK1</accession>
<dbReference type="PANTHER" id="PTHR11480">
    <property type="entry name" value="SAPOSIN-RELATED"/>
    <property type="match status" value="1"/>
</dbReference>
<dbReference type="Gene3D" id="1.10.225.10">
    <property type="entry name" value="Saposin-like"/>
    <property type="match status" value="1"/>
</dbReference>
<organism evidence="3 4">
    <name type="scientific">Nelumbo nucifera</name>
    <name type="common">Sacred lotus</name>
    <dbReference type="NCBI Taxonomy" id="4432"/>
    <lineage>
        <taxon>Eukaryota</taxon>
        <taxon>Viridiplantae</taxon>
        <taxon>Streptophyta</taxon>
        <taxon>Embryophyta</taxon>
        <taxon>Tracheophyta</taxon>
        <taxon>Spermatophyta</taxon>
        <taxon>Magnoliopsida</taxon>
        <taxon>Proteales</taxon>
        <taxon>Nelumbonaceae</taxon>
        <taxon>Nelumbo</taxon>
    </lineage>
</organism>